<dbReference type="Gene3D" id="1.25.40.10">
    <property type="entry name" value="Tetratricopeptide repeat domain"/>
    <property type="match status" value="1"/>
</dbReference>
<dbReference type="AlphaFoldDB" id="A0AAJ0MKV8"/>
<reference evidence="2" key="1">
    <citation type="journal article" date="2023" name="Mol. Phylogenet. Evol.">
        <title>Genome-scale phylogeny and comparative genomics of the fungal order Sordariales.</title>
        <authorList>
            <person name="Hensen N."/>
            <person name="Bonometti L."/>
            <person name="Westerberg I."/>
            <person name="Brannstrom I.O."/>
            <person name="Guillou S."/>
            <person name="Cros-Aarteil S."/>
            <person name="Calhoun S."/>
            <person name="Haridas S."/>
            <person name="Kuo A."/>
            <person name="Mondo S."/>
            <person name="Pangilinan J."/>
            <person name="Riley R."/>
            <person name="LaButti K."/>
            <person name="Andreopoulos B."/>
            <person name="Lipzen A."/>
            <person name="Chen C."/>
            <person name="Yan M."/>
            <person name="Daum C."/>
            <person name="Ng V."/>
            <person name="Clum A."/>
            <person name="Steindorff A."/>
            <person name="Ohm R.A."/>
            <person name="Martin F."/>
            <person name="Silar P."/>
            <person name="Natvig D.O."/>
            <person name="Lalanne C."/>
            <person name="Gautier V."/>
            <person name="Ament-Velasquez S.L."/>
            <person name="Kruys A."/>
            <person name="Hutchinson M.I."/>
            <person name="Powell A.J."/>
            <person name="Barry K."/>
            <person name="Miller A.N."/>
            <person name="Grigoriev I.V."/>
            <person name="Debuchy R."/>
            <person name="Gladieux P."/>
            <person name="Hiltunen Thoren M."/>
            <person name="Johannesson H."/>
        </authorList>
    </citation>
    <scope>NUCLEOTIDE SEQUENCE</scope>
    <source>
        <strain evidence="2">CBS 955.72</strain>
    </source>
</reference>
<accession>A0AAJ0MKV8</accession>
<comment type="caution">
    <text evidence="2">The sequence shown here is derived from an EMBL/GenBank/DDBJ whole genome shotgun (WGS) entry which is preliminary data.</text>
</comment>
<dbReference type="Pfam" id="PF13374">
    <property type="entry name" value="TPR_10"/>
    <property type="match status" value="2"/>
</dbReference>
<organism evidence="2 3">
    <name type="scientific">Lasiosphaeria hispida</name>
    <dbReference type="NCBI Taxonomy" id="260671"/>
    <lineage>
        <taxon>Eukaryota</taxon>
        <taxon>Fungi</taxon>
        <taxon>Dikarya</taxon>
        <taxon>Ascomycota</taxon>
        <taxon>Pezizomycotina</taxon>
        <taxon>Sordariomycetes</taxon>
        <taxon>Sordariomycetidae</taxon>
        <taxon>Sordariales</taxon>
        <taxon>Lasiosphaeriaceae</taxon>
        <taxon>Lasiosphaeria</taxon>
    </lineage>
</organism>
<keyword evidence="3" id="KW-1185">Reference proteome</keyword>
<dbReference type="InterPro" id="IPR053137">
    <property type="entry name" value="NLR-like"/>
</dbReference>
<reference evidence="2" key="2">
    <citation type="submission" date="2023-06" db="EMBL/GenBank/DDBJ databases">
        <authorList>
            <consortium name="Lawrence Berkeley National Laboratory"/>
            <person name="Haridas S."/>
            <person name="Hensen N."/>
            <person name="Bonometti L."/>
            <person name="Westerberg I."/>
            <person name="Brannstrom I.O."/>
            <person name="Guillou S."/>
            <person name="Cros-Aarteil S."/>
            <person name="Calhoun S."/>
            <person name="Kuo A."/>
            <person name="Mondo S."/>
            <person name="Pangilinan J."/>
            <person name="Riley R."/>
            <person name="Labutti K."/>
            <person name="Andreopoulos B."/>
            <person name="Lipzen A."/>
            <person name="Chen C."/>
            <person name="Yanf M."/>
            <person name="Daum C."/>
            <person name="Ng V."/>
            <person name="Clum A."/>
            <person name="Steindorff A."/>
            <person name="Ohm R."/>
            <person name="Martin F."/>
            <person name="Silar P."/>
            <person name="Natvig D."/>
            <person name="Lalanne C."/>
            <person name="Gautier V."/>
            <person name="Ament-Velasquez S.L."/>
            <person name="Kruys A."/>
            <person name="Hutchinson M.I."/>
            <person name="Powell A.J."/>
            <person name="Barry K."/>
            <person name="Miller A.N."/>
            <person name="Grigoriev I.V."/>
            <person name="Debuchy R."/>
            <person name="Gladieux P."/>
            <person name="Thoren M.H."/>
            <person name="Johannesson H."/>
        </authorList>
    </citation>
    <scope>NUCLEOTIDE SEQUENCE</scope>
    <source>
        <strain evidence="2">CBS 955.72</strain>
    </source>
</reference>
<dbReference type="EMBL" id="JAUIQD010000001">
    <property type="protein sequence ID" value="KAK3364215.1"/>
    <property type="molecule type" value="Genomic_DNA"/>
</dbReference>
<dbReference type="SUPFAM" id="SSF48452">
    <property type="entry name" value="TPR-like"/>
    <property type="match status" value="1"/>
</dbReference>
<dbReference type="Proteomes" id="UP001275084">
    <property type="component" value="Unassembled WGS sequence"/>
</dbReference>
<gene>
    <name evidence="2" type="ORF">B0T25DRAFT_529588</name>
</gene>
<feature type="region of interest" description="Disordered" evidence="1">
    <location>
        <begin position="91"/>
        <end position="122"/>
    </location>
</feature>
<evidence type="ECO:0008006" key="4">
    <source>
        <dbReference type="Google" id="ProtNLM"/>
    </source>
</evidence>
<proteinExistence type="predicted"/>
<dbReference type="PANTHER" id="PTHR46082">
    <property type="entry name" value="ATP/GTP-BINDING PROTEIN-RELATED"/>
    <property type="match status" value="1"/>
</dbReference>
<dbReference type="InterPro" id="IPR011990">
    <property type="entry name" value="TPR-like_helical_dom_sf"/>
</dbReference>
<sequence length="144" mass="15044">MASLAVTLWNQGRWEEAEKLEVQVMETSKTKLGANHPDTLSSMANLAFTWKGQGRHADALALMEDCAQARRRVIGEEHPYTLSSLAAVADWRGEEEGGDGVDGGVGEGRDVDVGAGAGGGDAEAVDGAVRGVLRGVGHVDEGQS</sequence>
<dbReference type="PANTHER" id="PTHR46082:SF11">
    <property type="entry name" value="AAA+ ATPASE DOMAIN-CONTAINING PROTEIN-RELATED"/>
    <property type="match status" value="1"/>
</dbReference>
<evidence type="ECO:0000256" key="1">
    <source>
        <dbReference type="SAM" id="MobiDB-lite"/>
    </source>
</evidence>
<name>A0AAJ0MKV8_9PEZI</name>
<evidence type="ECO:0000313" key="2">
    <source>
        <dbReference type="EMBL" id="KAK3364215.1"/>
    </source>
</evidence>
<protein>
    <recommendedName>
        <fullName evidence="4">Kinesin light chain</fullName>
    </recommendedName>
</protein>
<evidence type="ECO:0000313" key="3">
    <source>
        <dbReference type="Proteomes" id="UP001275084"/>
    </source>
</evidence>